<dbReference type="GO" id="GO:0043139">
    <property type="term" value="F:5'-3' DNA helicase activity"/>
    <property type="evidence" value="ECO:0007669"/>
    <property type="project" value="UniProtKB-EC"/>
</dbReference>
<dbReference type="InterPro" id="IPR027417">
    <property type="entry name" value="P-loop_NTPase"/>
</dbReference>
<dbReference type="GO" id="GO:0045910">
    <property type="term" value="P:negative regulation of DNA recombination"/>
    <property type="evidence" value="ECO:0007669"/>
    <property type="project" value="TreeGrafter"/>
</dbReference>
<proteinExistence type="predicted"/>
<dbReference type="GO" id="GO:1904430">
    <property type="term" value="P:negative regulation of t-circle formation"/>
    <property type="evidence" value="ECO:0007669"/>
    <property type="project" value="TreeGrafter"/>
</dbReference>
<protein>
    <recommendedName>
        <fullName evidence="18">Regulator of telomere elongation helicase 1 homolog</fullName>
        <ecNumber evidence="16">5.6.2.3</ecNumber>
    </recommendedName>
</protein>
<keyword evidence="8" id="KW-0347">Helicase</keyword>
<dbReference type="PANTHER" id="PTHR11472">
    <property type="entry name" value="DNA REPAIR DEAD HELICASE RAD3/XP-D SUBFAMILY MEMBER"/>
    <property type="match status" value="1"/>
</dbReference>
<keyword evidence="9" id="KW-0067">ATP-binding</keyword>
<evidence type="ECO:0000256" key="9">
    <source>
        <dbReference type="ARBA" id="ARBA00022840"/>
    </source>
</evidence>
<evidence type="ECO:0000256" key="1">
    <source>
        <dbReference type="ARBA" id="ARBA00001966"/>
    </source>
</evidence>
<dbReference type="PROSITE" id="PS00690">
    <property type="entry name" value="DEAH_ATP_HELICASE"/>
    <property type="match status" value="1"/>
</dbReference>
<evidence type="ECO:0000256" key="17">
    <source>
        <dbReference type="ARBA" id="ARBA00048954"/>
    </source>
</evidence>
<keyword evidence="13" id="KW-0234">DNA repair</keyword>
<organism evidence="21 22">
    <name type="scientific">Ambispora leptoticha</name>
    <dbReference type="NCBI Taxonomy" id="144679"/>
    <lineage>
        <taxon>Eukaryota</taxon>
        <taxon>Fungi</taxon>
        <taxon>Fungi incertae sedis</taxon>
        <taxon>Mucoromycota</taxon>
        <taxon>Glomeromycotina</taxon>
        <taxon>Glomeromycetes</taxon>
        <taxon>Archaeosporales</taxon>
        <taxon>Ambisporaceae</taxon>
        <taxon>Ambispora</taxon>
    </lineage>
</organism>
<evidence type="ECO:0000256" key="6">
    <source>
        <dbReference type="ARBA" id="ARBA00022763"/>
    </source>
</evidence>
<dbReference type="GO" id="GO:0051539">
    <property type="term" value="F:4 iron, 4 sulfur cluster binding"/>
    <property type="evidence" value="ECO:0007669"/>
    <property type="project" value="UniProtKB-KW"/>
</dbReference>
<dbReference type="NCBIfam" id="TIGR00604">
    <property type="entry name" value="rad3"/>
    <property type="match status" value="1"/>
</dbReference>
<dbReference type="GO" id="GO:0090657">
    <property type="term" value="P:telomeric loop disassembly"/>
    <property type="evidence" value="ECO:0007669"/>
    <property type="project" value="TreeGrafter"/>
</dbReference>
<dbReference type="SMART" id="SM00491">
    <property type="entry name" value="HELICc2"/>
    <property type="match status" value="1"/>
</dbReference>
<dbReference type="Gene3D" id="3.40.50.300">
    <property type="entry name" value="P-loop containing nucleotide triphosphate hydrolases"/>
    <property type="match status" value="2"/>
</dbReference>
<evidence type="ECO:0000256" key="4">
    <source>
        <dbReference type="ARBA" id="ARBA00022723"/>
    </source>
</evidence>
<evidence type="ECO:0000256" key="2">
    <source>
        <dbReference type="ARBA" id="ARBA00004123"/>
    </source>
</evidence>
<feature type="compositionally biased region" description="Polar residues" evidence="19">
    <location>
        <begin position="712"/>
        <end position="727"/>
    </location>
</feature>
<dbReference type="SUPFAM" id="SSF52540">
    <property type="entry name" value="P-loop containing nucleoside triphosphate hydrolases"/>
    <property type="match status" value="1"/>
</dbReference>
<dbReference type="InterPro" id="IPR006554">
    <property type="entry name" value="Helicase-like_DEXD_c2"/>
</dbReference>
<name>A0A9N9A6S9_9GLOM</name>
<dbReference type="PANTHER" id="PTHR11472:SF34">
    <property type="entry name" value="REGULATOR OF TELOMERE ELONGATION HELICASE 1"/>
    <property type="match status" value="1"/>
</dbReference>
<keyword evidence="14" id="KW-0413">Isomerase</keyword>
<dbReference type="OrthoDB" id="272481at2759"/>
<keyword evidence="6" id="KW-0227">DNA damage</keyword>
<evidence type="ECO:0000256" key="8">
    <source>
        <dbReference type="ARBA" id="ARBA00022806"/>
    </source>
</evidence>
<evidence type="ECO:0000256" key="13">
    <source>
        <dbReference type="ARBA" id="ARBA00023204"/>
    </source>
</evidence>
<dbReference type="PROSITE" id="PS51193">
    <property type="entry name" value="HELICASE_ATP_BIND_2"/>
    <property type="match status" value="1"/>
</dbReference>
<dbReference type="GO" id="GO:0046872">
    <property type="term" value="F:metal ion binding"/>
    <property type="evidence" value="ECO:0007669"/>
    <property type="project" value="UniProtKB-KW"/>
</dbReference>
<keyword evidence="11" id="KW-0411">Iron-sulfur</keyword>
<feature type="compositionally biased region" description="Low complexity" evidence="19">
    <location>
        <begin position="773"/>
        <end position="797"/>
    </location>
</feature>
<accession>A0A9N9A6S9</accession>
<comment type="cofactor">
    <cofactor evidence="1">
        <name>[4Fe-4S] cluster</name>
        <dbReference type="ChEBI" id="CHEBI:49883"/>
    </cofactor>
</comment>
<feature type="compositionally biased region" description="Low complexity" evidence="19">
    <location>
        <begin position="746"/>
        <end position="761"/>
    </location>
</feature>
<keyword evidence="12" id="KW-0238">DNA-binding</keyword>
<feature type="domain" description="Helicase ATP-binding" evidence="20">
    <location>
        <begin position="7"/>
        <end position="311"/>
    </location>
</feature>
<keyword evidence="15" id="KW-0539">Nucleus</keyword>
<evidence type="ECO:0000256" key="5">
    <source>
        <dbReference type="ARBA" id="ARBA00022741"/>
    </source>
</evidence>
<gene>
    <name evidence="21" type="ORF">ALEPTO_LOCUS4417</name>
</gene>
<dbReference type="Pfam" id="PF06733">
    <property type="entry name" value="DEAD_2"/>
    <property type="match status" value="1"/>
</dbReference>
<dbReference type="GO" id="GO:0006281">
    <property type="term" value="P:DNA repair"/>
    <property type="evidence" value="ECO:0007669"/>
    <property type="project" value="UniProtKB-KW"/>
</dbReference>
<dbReference type="InterPro" id="IPR013020">
    <property type="entry name" value="Rad3/Chl1-like"/>
</dbReference>
<dbReference type="Pfam" id="PF13307">
    <property type="entry name" value="Helicase_C_2"/>
    <property type="match status" value="1"/>
</dbReference>
<keyword evidence="4" id="KW-0479">Metal-binding</keyword>
<dbReference type="InterPro" id="IPR006555">
    <property type="entry name" value="ATP-dep_Helicase_C"/>
</dbReference>
<feature type="region of interest" description="Disordered" evidence="19">
    <location>
        <begin position="712"/>
        <end position="824"/>
    </location>
</feature>
<reference evidence="21" key="1">
    <citation type="submission" date="2021-06" db="EMBL/GenBank/DDBJ databases">
        <authorList>
            <person name="Kallberg Y."/>
            <person name="Tangrot J."/>
            <person name="Rosling A."/>
        </authorList>
    </citation>
    <scope>NUCLEOTIDE SEQUENCE</scope>
    <source>
        <strain evidence="21">FL130A</strain>
    </source>
</reference>
<evidence type="ECO:0000259" key="20">
    <source>
        <dbReference type="PROSITE" id="PS51193"/>
    </source>
</evidence>
<evidence type="ECO:0000313" key="21">
    <source>
        <dbReference type="EMBL" id="CAG8520049.1"/>
    </source>
</evidence>
<dbReference type="InterPro" id="IPR014013">
    <property type="entry name" value="Helic_SF1/SF2_ATP-bd_DinG/Rad3"/>
</dbReference>
<dbReference type="EMBL" id="CAJVPS010001012">
    <property type="protein sequence ID" value="CAG8520049.1"/>
    <property type="molecule type" value="Genomic_DNA"/>
</dbReference>
<comment type="subcellular location">
    <subcellularLocation>
        <location evidence="2">Nucleus</location>
    </subcellularLocation>
</comment>
<keyword evidence="7" id="KW-0378">Hydrolase</keyword>
<dbReference type="GO" id="GO:0005524">
    <property type="term" value="F:ATP binding"/>
    <property type="evidence" value="ECO:0007669"/>
    <property type="project" value="UniProtKB-KW"/>
</dbReference>
<keyword evidence="5" id="KW-0547">Nucleotide-binding</keyword>
<dbReference type="AlphaFoldDB" id="A0A9N9A6S9"/>
<evidence type="ECO:0000256" key="15">
    <source>
        <dbReference type="ARBA" id="ARBA00023242"/>
    </source>
</evidence>
<dbReference type="GO" id="GO:0070182">
    <property type="term" value="F:DNA polymerase binding"/>
    <property type="evidence" value="ECO:0007669"/>
    <property type="project" value="TreeGrafter"/>
</dbReference>
<evidence type="ECO:0000256" key="14">
    <source>
        <dbReference type="ARBA" id="ARBA00023235"/>
    </source>
</evidence>
<evidence type="ECO:0000313" key="22">
    <source>
        <dbReference type="Proteomes" id="UP000789508"/>
    </source>
</evidence>
<evidence type="ECO:0000256" key="16">
    <source>
        <dbReference type="ARBA" id="ARBA00044969"/>
    </source>
</evidence>
<dbReference type="GO" id="GO:0016818">
    <property type="term" value="F:hydrolase activity, acting on acid anhydrides, in phosphorus-containing anhydrides"/>
    <property type="evidence" value="ECO:0007669"/>
    <property type="project" value="InterPro"/>
</dbReference>
<dbReference type="GO" id="GO:0005634">
    <property type="term" value="C:nucleus"/>
    <property type="evidence" value="ECO:0007669"/>
    <property type="project" value="UniProtKB-SubCell"/>
</dbReference>
<evidence type="ECO:0000256" key="11">
    <source>
        <dbReference type="ARBA" id="ARBA00023014"/>
    </source>
</evidence>
<dbReference type="FunFam" id="3.40.50.300:FF:000431">
    <property type="entry name" value="Regulator of telomere elongation helicase 1"/>
    <property type="match status" value="1"/>
</dbReference>
<dbReference type="SMART" id="SM00488">
    <property type="entry name" value="DEXDc2"/>
    <property type="match status" value="1"/>
</dbReference>
<dbReference type="GO" id="GO:0010569">
    <property type="term" value="P:regulation of double-strand break repair via homologous recombination"/>
    <property type="evidence" value="ECO:0007669"/>
    <property type="project" value="TreeGrafter"/>
</dbReference>
<dbReference type="InterPro" id="IPR010614">
    <property type="entry name" value="RAD3-like_helicase_DEAD"/>
</dbReference>
<dbReference type="InterPro" id="IPR002464">
    <property type="entry name" value="DNA/RNA_helicase_DEAH_CS"/>
</dbReference>
<evidence type="ECO:0000256" key="18">
    <source>
        <dbReference type="ARBA" id="ARBA00073810"/>
    </source>
</evidence>
<keyword evidence="3" id="KW-0004">4Fe-4S</keyword>
<dbReference type="EC" id="5.6.2.3" evidence="16"/>
<comment type="caution">
    <text evidence="21">The sequence shown here is derived from an EMBL/GenBank/DDBJ whole genome shotgun (WGS) entry which is preliminary data.</text>
</comment>
<sequence length="824" mass="92964">MPEYLIKGIKVRFPYDAYSCQKILMEKLITSLQSNTNALLESPTGTGKTLSLLCAALAWREAYMARQQHEYYVRENKKPDKFNKELLDTLNAAVSISPNSENYSRPPPVIYYASRTHSQLSQAINELKTTTYKHVIFLNIIKSNAALTAVCRDKVKKKRCQYIQGVDAAKILPDFDGEVLDIEDLVKFGKKNTACPYFLSRENQNSADIIFLPYNYLVDANSRKAQNLNLDNAILIFDEAHNLARIFEDLLKVINEVNFPYTTNEINKPGEWIYELFEKANLNSETFGHVHNIMEAAHEVLTTAISNKKLNSYATHHLLTSLKILFGDTLGNNKAERANNTKYYKVHISREQAAASFPSSLLGKSSYRKKTQAPKRTLSFWCFSPGLAMKDLTGRNCRSIILASGTLAPLPSFAAELQIDFKVQFEGPHVISSDQAFVGIIKKGPTGIALNSSYNSRSNANYQQELGRTIVNFSRFIPDGLIVFFPSYGVMNDCIENWKRPIVGSNPRIWDMLTQNKELIIEPKNKQEFVKTMTLFHKTISEQGRGSIFFAVCRGKVSEGIDFTDARGRAVIITGIPYPPFRDPKVILKREYLDSTRKQSCNKSKFVSGDDWYKQQATRAVNQALGRVLRHKKDYGAILLCDERFAASHIIAQLPIWVRSLVTVYENFGQMHGLIHNFFQEMNLKMGGINIKKTDKRSSFTTSATSIHLDQLSVRTNKNSKNEQPSLAHNKRLKHQRIEYESEIVTTSTTSNLRSSSSQTSSRKKSKFDENESWMSTSTVKSESSSANTAGSTTSSSLHTAQFTSKKVVKRNALGMLVEKKSGS</sequence>
<dbReference type="InterPro" id="IPR045028">
    <property type="entry name" value="DinG/Rad3-like"/>
</dbReference>
<evidence type="ECO:0000256" key="7">
    <source>
        <dbReference type="ARBA" id="ARBA00022801"/>
    </source>
</evidence>
<evidence type="ECO:0000256" key="12">
    <source>
        <dbReference type="ARBA" id="ARBA00023125"/>
    </source>
</evidence>
<keyword evidence="22" id="KW-1185">Reference proteome</keyword>
<dbReference type="GO" id="GO:0003677">
    <property type="term" value="F:DNA binding"/>
    <property type="evidence" value="ECO:0007669"/>
    <property type="project" value="UniProtKB-KW"/>
</dbReference>
<evidence type="ECO:0000256" key="10">
    <source>
        <dbReference type="ARBA" id="ARBA00023004"/>
    </source>
</evidence>
<keyword evidence="10" id="KW-0408">Iron</keyword>
<evidence type="ECO:0000256" key="19">
    <source>
        <dbReference type="SAM" id="MobiDB-lite"/>
    </source>
</evidence>
<dbReference type="CDD" id="cd18788">
    <property type="entry name" value="SF2_C_XPD"/>
    <property type="match status" value="1"/>
</dbReference>
<comment type="catalytic activity">
    <reaction evidence="17">
        <text>ATP + H2O = ADP + phosphate + H(+)</text>
        <dbReference type="Rhea" id="RHEA:13065"/>
        <dbReference type="ChEBI" id="CHEBI:15377"/>
        <dbReference type="ChEBI" id="CHEBI:15378"/>
        <dbReference type="ChEBI" id="CHEBI:30616"/>
        <dbReference type="ChEBI" id="CHEBI:43474"/>
        <dbReference type="ChEBI" id="CHEBI:456216"/>
        <dbReference type="EC" id="5.6.2.3"/>
    </reaction>
</comment>
<evidence type="ECO:0000256" key="3">
    <source>
        <dbReference type="ARBA" id="ARBA00022485"/>
    </source>
</evidence>
<dbReference type="Proteomes" id="UP000789508">
    <property type="component" value="Unassembled WGS sequence"/>
</dbReference>